<reference evidence="2 3" key="1">
    <citation type="submission" date="2021-06" db="EMBL/GenBank/DDBJ databases">
        <title>Caerostris extrusa draft genome.</title>
        <authorList>
            <person name="Kono N."/>
            <person name="Arakawa K."/>
        </authorList>
    </citation>
    <scope>NUCLEOTIDE SEQUENCE [LARGE SCALE GENOMIC DNA]</scope>
</reference>
<comment type="caution">
    <text evidence="2">The sequence shown here is derived from an EMBL/GenBank/DDBJ whole genome shotgun (WGS) entry which is preliminary data.</text>
</comment>
<organism evidence="2 3">
    <name type="scientific">Caerostris extrusa</name>
    <name type="common">Bark spider</name>
    <name type="synonym">Caerostris bankana</name>
    <dbReference type="NCBI Taxonomy" id="172846"/>
    <lineage>
        <taxon>Eukaryota</taxon>
        <taxon>Metazoa</taxon>
        <taxon>Ecdysozoa</taxon>
        <taxon>Arthropoda</taxon>
        <taxon>Chelicerata</taxon>
        <taxon>Arachnida</taxon>
        <taxon>Araneae</taxon>
        <taxon>Araneomorphae</taxon>
        <taxon>Entelegynae</taxon>
        <taxon>Araneoidea</taxon>
        <taxon>Araneidae</taxon>
        <taxon>Caerostris</taxon>
    </lineage>
</organism>
<accession>A0AAV4NKT8</accession>
<proteinExistence type="predicted"/>
<evidence type="ECO:0000313" key="2">
    <source>
        <dbReference type="EMBL" id="GIX85405.1"/>
    </source>
</evidence>
<dbReference type="AlphaFoldDB" id="A0AAV4NKT8"/>
<dbReference type="EMBL" id="BPLR01021060">
    <property type="protein sequence ID" value="GIX85405.1"/>
    <property type="molecule type" value="Genomic_DNA"/>
</dbReference>
<evidence type="ECO:0000256" key="1">
    <source>
        <dbReference type="SAM" id="MobiDB-lite"/>
    </source>
</evidence>
<feature type="compositionally biased region" description="Basic and acidic residues" evidence="1">
    <location>
        <begin position="20"/>
        <end position="29"/>
    </location>
</feature>
<dbReference type="Proteomes" id="UP001054945">
    <property type="component" value="Unassembled WGS sequence"/>
</dbReference>
<feature type="region of interest" description="Disordered" evidence="1">
    <location>
        <begin position="1"/>
        <end position="35"/>
    </location>
</feature>
<gene>
    <name evidence="2" type="ORF">CEXT_717581</name>
</gene>
<keyword evidence="3" id="KW-1185">Reference proteome</keyword>
<sequence>MSSKGRGGVEKENSIMTSPRIERVQKELRSPPPFATNCRRTVLNERDRCAVSIVKSRIMRKKRTPATVSAVVPIATNEG</sequence>
<evidence type="ECO:0000313" key="3">
    <source>
        <dbReference type="Proteomes" id="UP001054945"/>
    </source>
</evidence>
<name>A0AAV4NKT8_CAEEX</name>
<protein>
    <submittedName>
        <fullName evidence="2">Uncharacterized protein</fullName>
    </submittedName>
</protein>